<dbReference type="InterPro" id="IPR026856">
    <property type="entry name" value="Sialidase_fam"/>
</dbReference>
<protein>
    <recommendedName>
        <fullName evidence="3">exo-alpha-sialidase</fullName>
        <ecNumber evidence="3">3.2.1.18</ecNumber>
    </recommendedName>
</protein>
<comment type="catalytic activity">
    <reaction evidence="1">
        <text>Hydrolysis of alpha-(2-&gt;3)-, alpha-(2-&gt;6)-, alpha-(2-&gt;8)- glycosidic linkages of terminal sialic acid residues in oligosaccharides, glycoproteins, glycolipids, colominic acid and synthetic substrates.</text>
        <dbReference type="EC" id="3.2.1.18"/>
    </reaction>
</comment>
<comment type="similarity">
    <text evidence="2">Belongs to the glycosyl hydrolase 33 family.</text>
</comment>
<evidence type="ECO:0000256" key="1">
    <source>
        <dbReference type="ARBA" id="ARBA00000427"/>
    </source>
</evidence>
<name>A0ABV2JM35_9STRE</name>
<feature type="domain" description="Sialidase" evidence="4">
    <location>
        <begin position="218"/>
        <end position="446"/>
    </location>
</feature>
<comment type="caution">
    <text evidence="5">The sequence shown here is derived from an EMBL/GenBank/DDBJ whole genome shotgun (WGS) entry which is preliminary data.</text>
</comment>
<dbReference type="EMBL" id="JBEPMK010000005">
    <property type="protein sequence ID" value="MET3644962.1"/>
    <property type="molecule type" value="Genomic_DNA"/>
</dbReference>
<evidence type="ECO:0000313" key="5">
    <source>
        <dbReference type="EMBL" id="MET3644962.1"/>
    </source>
</evidence>
<gene>
    <name evidence="5" type="ORF">ABID27_001593</name>
</gene>
<evidence type="ECO:0000256" key="2">
    <source>
        <dbReference type="ARBA" id="ARBA00009348"/>
    </source>
</evidence>
<reference evidence="5 6" key="1">
    <citation type="submission" date="2024-06" db="EMBL/GenBank/DDBJ databases">
        <title>Genomic Encyclopedia of Type Strains, Phase IV (KMG-IV): sequencing the most valuable type-strain genomes for metagenomic binning, comparative biology and taxonomic classification.</title>
        <authorList>
            <person name="Goeker M."/>
        </authorList>
    </citation>
    <scope>NUCLEOTIDE SEQUENCE [LARGE SCALE GENOMIC DNA]</scope>
    <source>
        <strain evidence="5 6">DSM 15349</strain>
    </source>
</reference>
<sequence>MINFENLTVSPPQLIFEGGQQDQKSSHGVFSYRIPALLLTHSGNLLAAADQRMEHHFDWGDIRTVIRRSQDKGITWNPITTVVDLADNPNPATDEEKAAFTIDTALIQEPSSQRIFALYDMYPEGRGIFGMAEQFEAAHTRIGEKYYLNLYCNKKNQAYTIRENGQIFSPENEPTDFFVTIESTQAPYSDLGNLYQEGKYLGNVFHTSNQTAPFRVAKTSYIWLSHSDDDGQTWSCPRDITAQLRTPQMKFLGVSPGAGIVLKYGSYTGRLIIPAYTTNFVSHLTGSQSSRVIYSDDAGQTWQIGQAINDHRRLSTEEIIHSETMDNELAQNTESVAVQLKNGNLKLFMRNLNGHLQVATSKDGGLSWETTIQEYPNITDAYVQLSAIQLEENNEEYILLANAEGPGRTNGHLRIAKVEENGDFTWLYSHLIQEGEFAYNSLQQLSANEFILLYEHRSEEQNPFSIYARKLTFSS</sequence>
<dbReference type="InterPro" id="IPR036278">
    <property type="entry name" value="Sialidase_sf"/>
</dbReference>
<dbReference type="EC" id="3.2.1.18" evidence="3"/>
<dbReference type="InterPro" id="IPR011040">
    <property type="entry name" value="Sialidase"/>
</dbReference>
<evidence type="ECO:0000313" key="6">
    <source>
        <dbReference type="Proteomes" id="UP001549055"/>
    </source>
</evidence>
<accession>A0ABV2JM35</accession>
<dbReference type="CDD" id="cd15482">
    <property type="entry name" value="Sialidase_non-viral"/>
    <property type="match status" value="1"/>
</dbReference>
<evidence type="ECO:0000256" key="3">
    <source>
        <dbReference type="ARBA" id="ARBA00012733"/>
    </source>
</evidence>
<dbReference type="Gene3D" id="2.40.220.10">
    <property type="entry name" value="Intramolecular Trans-sialidase, Domain 3"/>
    <property type="match status" value="1"/>
</dbReference>
<proteinExistence type="inferred from homology"/>
<dbReference type="PANTHER" id="PTHR10628:SF30">
    <property type="entry name" value="EXO-ALPHA-SIALIDASE"/>
    <property type="match status" value="1"/>
</dbReference>
<dbReference type="SUPFAM" id="SSF50939">
    <property type="entry name" value="Sialidases"/>
    <property type="match status" value="1"/>
</dbReference>
<evidence type="ECO:0000259" key="4">
    <source>
        <dbReference type="Pfam" id="PF13088"/>
    </source>
</evidence>
<keyword evidence="6" id="KW-1185">Reference proteome</keyword>
<dbReference type="Proteomes" id="UP001549055">
    <property type="component" value="Unassembled WGS sequence"/>
</dbReference>
<organism evidence="5 6">
    <name type="scientific">Streptococcus gallinaceus</name>
    <dbReference type="NCBI Taxonomy" id="165758"/>
    <lineage>
        <taxon>Bacteria</taxon>
        <taxon>Bacillati</taxon>
        <taxon>Bacillota</taxon>
        <taxon>Bacilli</taxon>
        <taxon>Lactobacillales</taxon>
        <taxon>Streptococcaceae</taxon>
        <taxon>Streptococcus</taxon>
    </lineage>
</organism>
<dbReference type="Pfam" id="PF13088">
    <property type="entry name" value="BNR_2"/>
    <property type="match status" value="1"/>
</dbReference>
<dbReference type="Gene3D" id="2.120.10.10">
    <property type="match status" value="1"/>
</dbReference>
<dbReference type="PANTHER" id="PTHR10628">
    <property type="entry name" value="SIALIDASE"/>
    <property type="match status" value="1"/>
</dbReference>
<dbReference type="RefSeq" id="WP_354281407.1">
    <property type="nucleotide sequence ID" value="NZ_JBEPMK010000005.1"/>
</dbReference>
<dbReference type="InterPro" id="IPR023364">
    <property type="entry name" value="Trans_sialidase_dom3"/>
</dbReference>